<sequence>MAGKRNGLQALIRRVAPDAHSAQYDWIMDPFHAAAPADFSSAEEDRFIEMTSDSTLRLKFTAHTQSEFWLGVERESLPTKDGNLSMRSTAVFSMHWVLHCITSAYHPQCNSQDERTNQTIKKALAKYCGEDQNDWDVHLRGIVASINTSKQRSTKCTPYFAQFGRHPRVPGLINATLNDRDDTSVLVPADEAEQHLEAKAATIADLHSKIYQNIQTARQRKKIKGKNVKSFLINVGDEVLRANKRKECRKGGKLECNWFGPYVVSSITNNGVVTLLGSTGAQLRHTEPKLDSEASVADHQYALSGAKYAKDLHPIQDKLLSYVLDHNRPGAEVIVKEGDVCLTTEDFWSLGLPQCMESKIGNTCLKMDEGEIQVCLWRVANLVPITDGMLIQVSHLRGKKSPNYGLSFHSTSFTEIEVEGLRILECGDVELLQENGTISVVAMPSWVNIEMENGKVSK</sequence>
<proteinExistence type="predicted"/>
<comment type="caution">
    <text evidence="1">The sequence shown here is derived from an EMBL/GenBank/DDBJ whole genome shotgun (WGS) entry which is preliminary data.</text>
</comment>
<dbReference type="EMBL" id="CM043787">
    <property type="protein sequence ID" value="KAI4829905.1"/>
    <property type="molecule type" value="Genomic_DNA"/>
</dbReference>
<organism evidence="1 2">
    <name type="scientific">Chaenocephalus aceratus</name>
    <name type="common">Blackfin icefish</name>
    <name type="synonym">Chaenichthys aceratus</name>
    <dbReference type="NCBI Taxonomy" id="36190"/>
    <lineage>
        <taxon>Eukaryota</taxon>
        <taxon>Metazoa</taxon>
        <taxon>Chordata</taxon>
        <taxon>Craniata</taxon>
        <taxon>Vertebrata</taxon>
        <taxon>Euteleostomi</taxon>
        <taxon>Actinopterygii</taxon>
        <taxon>Neopterygii</taxon>
        <taxon>Teleostei</taxon>
        <taxon>Neoteleostei</taxon>
        <taxon>Acanthomorphata</taxon>
        <taxon>Eupercaria</taxon>
        <taxon>Perciformes</taxon>
        <taxon>Notothenioidei</taxon>
        <taxon>Channichthyidae</taxon>
        <taxon>Chaenocephalus</taxon>
    </lineage>
</organism>
<feature type="non-terminal residue" evidence="1">
    <location>
        <position position="458"/>
    </location>
</feature>
<accession>A0ACB9XT35</accession>
<protein>
    <submittedName>
        <fullName evidence="1">Uncharacterized protein</fullName>
    </submittedName>
</protein>
<keyword evidence="2" id="KW-1185">Reference proteome</keyword>
<evidence type="ECO:0000313" key="1">
    <source>
        <dbReference type="EMBL" id="KAI4829905.1"/>
    </source>
</evidence>
<name>A0ACB9XT35_CHAAC</name>
<dbReference type="Proteomes" id="UP001057452">
    <property type="component" value="Chromosome 3"/>
</dbReference>
<evidence type="ECO:0000313" key="2">
    <source>
        <dbReference type="Proteomes" id="UP001057452"/>
    </source>
</evidence>
<gene>
    <name evidence="1" type="ORF">KUCAC02_001565</name>
</gene>
<reference evidence="1" key="1">
    <citation type="submission" date="2022-05" db="EMBL/GenBank/DDBJ databases">
        <title>Chromosome-level genome of Chaenocephalus aceratus.</title>
        <authorList>
            <person name="Park H."/>
        </authorList>
    </citation>
    <scope>NUCLEOTIDE SEQUENCE</scope>
    <source>
        <strain evidence="1">KU_202001</strain>
    </source>
</reference>